<dbReference type="KEGG" id="ath:AT1G04105"/>
<evidence type="ECO:0000313" key="3">
    <source>
        <dbReference type="Proteomes" id="UP000006548"/>
    </source>
</evidence>
<reference evidence="3" key="2">
    <citation type="journal article" date="2017" name="Plant J.">
        <title>Araport11: a complete reannotation of the Arabidopsis thaliana reference genome.</title>
        <authorList>
            <person name="Cheng C.Y."/>
            <person name="Krishnakumar V."/>
            <person name="Chan A.P."/>
            <person name="Thibaud-Nissen F."/>
            <person name="Schobel S."/>
            <person name="Town C.D."/>
        </authorList>
    </citation>
    <scope>GENOME REANNOTATION</scope>
    <source>
        <strain evidence="3">cv. Columbia</strain>
    </source>
</reference>
<dbReference type="RefSeq" id="NP_001321941.1">
    <property type="nucleotide sequence ID" value="NM_001331462.1"/>
</dbReference>
<evidence type="ECO:0000313" key="2">
    <source>
        <dbReference type="EMBL" id="ANM59596.1"/>
    </source>
</evidence>
<dbReference type="GeneID" id="28716053"/>
<gene>
    <name evidence="2" type="ordered locus">At1g04105</name>
</gene>
<feature type="compositionally biased region" description="Low complexity" evidence="1">
    <location>
        <begin position="63"/>
        <end position="72"/>
    </location>
</feature>
<feature type="compositionally biased region" description="Polar residues" evidence="1">
    <location>
        <begin position="111"/>
        <end position="126"/>
    </location>
</feature>
<evidence type="ECO:0000256" key="1">
    <source>
        <dbReference type="SAM" id="MobiDB-lite"/>
    </source>
</evidence>
<keyword evidence="3" id="KW-1185">Reference proteome</keyword>
<feature type="non-terminal residue" evidence="2">
    <location>
        <position position="133"/>
    </location>
</feature>
<dbReference type="EMBL" id="CP002684">
    <property type="protein sequence ID" value="ANM59596.1"/>
    <property type="molecule type" value="Genomic_DNA"/>
</dbReference>
<proteinExistence type="predicted"/>
<dbReference type="TAIR" id="AT1G04105"/>
<organism evidence="2 3">
    <name type="scientific">Arabidopsis thaliana</name>
    <name type="common">Mouse-ear cress</name>
    <dbReference type="NCBI Taxonomy" id="3702"/>
    <lineage>
        <taxon>Eukaryota</taxon>
        <taxon>Viridiplantae</taxon>
        <taxon>Streptophyta</taxon>
        <taxon>Embryophyta</taxon>
        <taxon>Tracheophyta</taxon>
        <taxon>Spermatophyta</taxon>
        <taxon>Magnoliopsida</taxon>
        <taxon>eudicotyledons</taxon>
        <taxon>Gunneridae</taxon>
        <taxon>Pentapetalae</taxon>
        <taxon>rosids</taxon>
        <taxon>malvids</taxon>
        <taxon>Brassicales</taxon>
        <taxon>Brassicaceae</taxon>
        <taxon>Camelineae</taxon>
        <taxon>Arabidopsis</taxon>
    </lineage>
</organism>
<feature type="compositionally biased region" description="Low complexity" evidence="1">
    <location>
        <begin position="80"/>
        <end position="89"/>
    </location>
</feature>
<dbReference type="Proteomes" id="UP000006548">
    <property type="component" value="Chromosome 1"/>
</dbReference>
<dbReference type="InParanoid" id="A0A1P8ASG6"/>
<feature type="region of interest" description="Disordered" evidence="1">
    <location>
        <begin position="1"/>
        <end position="133"/>
    </location>
</feature>
<accession>A0A1P8ASG6</accession>
<reference evidence="2 3" key="1">
    <citation type="journal article" date="2000" name="Nature">
        <title>Sequence and analysis of chromosome 1 of the plant Arabidopsis thaliana.</title>
        <authorList>
            <person name="Theologis A."/>
            <person name="Ecker J.R."/>
            <person name="Palm C.J."/>
            <person name="Federspiel N.A."/>
            <person name="Kaul S."/>
            <person name="White O."/>
            <person name="Alonso J."/>
            <person name="Altafi H."/>
            <person name="Araujo R."/>
            <person name="Bowman C.L."/>
            <person name="Brooks S.Y."/>
            <person name="Buehler E."/>
            <person name="Chan A."/>
            <person name="Chao Q."/>
            <person name="Chen H."/>
            <person name="Cheuk R.F."/>
            <person name="Chin C.W."/>
            <person name="Chung M.K."/>
            <person name="Conn L."/>
            <person name="Conway A.B."/>
            <person name="Conway A.R."/>
            <person name="Creasy T.H."/>
            <person name="Dewar K."/>
            <person name="Dunn P."/>
            <person name="Etgu P."/>
            <person name="Feldblyum T.V."/>
            <person name="Feng J."/>
            <person name="Fong B."/>
            <person name="Fujii C.Y."/>
            <person name="Gill J.E."/>
            <person name="Goldsmith A.D."/>
            <person name="Haas B."/>
            <person name="Hansen N.F."/>
            <person name="Hughes B."/>
            <person name="Huizar L."/>
            <person name="Hunter J.L."/>
            <person name="Jenkins J."/>
            <person name="Johnson-Hopson C."/>
            <person name="Khan S."/>
            <person name="Khaykin E."/>
            <person name="Kim C.J."/>
            <person name="Koo H.L."/>
            <person name="Kremenetskaia I."/>
            <person name="Kurtz D.B."/>
            <person name="Kwan A."/>
            <person name="Lam B."/>
            <person name="Langin-Hooper S."/>
            <person name="Lee A."/>
            <person name="Lee J.M."/>
            <person name="Lenz C.A."/>
            <person name="Li J.H."/>
            <person name="Li Y."/>
            <person name="Lin X."/>
            <person name="Liu S.X."/>
            <person name="Liu Z.A."/>
            <person name="Luros J.S."/>
            <person name="Maiti R."/>
            <person name="Marziali A."/>
            <person name="Militscher J."/>
            <person name="Miranda M."/>
            <person name="Nguyen M."/>
            <person name="Nierman W.C."/>
            <person name="Osborne B.I."/>
            <person name="Pai G."/>
            <person name="Peterson J."/>
            <person name="Pham P.K."/>
            <person name="Rizzo M."/>
            <person name="Rooney T."/>
            <person name="Rowley D."/>
            <person name="Sakano H."/>
            <person name="Salzberg S.L."/>
            <person name="Schwartz J.R."/>
            <person name="Shinn P."/>
            <person name="Southwick A.M."/>
            <person name="Sun H."/>
            <person name="Tallon L.J."/>
            <person name="Tambunga G."/>
            <person name="Toriumi M.J."/>
            <person name="Town C.D."/>
            <person name="Utterback T."/>
            <person name="Van Aken S."/>
            <person name="Vaysberg M."/>
            <person name="Vysotskaia V.S."/>
            <person name="Walker M."/>
            <person name="Wu D."/>
            <person name="Yu G."/>
            <person name="Fraser C.M."/>
            <person name="Venter J.C."/>
            <person name="Davis R.W."/>
        </authorList>
    </citation>
    <scope>NUCLEOTIDE SEQUENCE [LARGE SCALE GENOMIC DNA]</scope>
    <source>
        <strain evidence="3">cv. Columbia</strain>
    </source>
</reference>
<protein>
    <submittedName>
        <fullName evidence="2">Uncharacterized protein</fullName>
    </submittedName>
</protein>
<name>A0A1P8ASG6_ARATH</name>
<sequence length="133" mass="14577">RRPTYSNLSAPLPKDIKSKDEQAAAGEESAERLVPLSLVREEDEEDKDDRTFRRPMLRPKARSSSVSDTDSSGQDESSDECAAFSSSSAGSPIITDPLDEQTSCKPFIIPNCQTNTQSKNTKTLDSNPIIDQV</sequence>
<dbReference type="AlphaFoldDB" id="A0A1P8ASG6"/>